<dbReference type="CDD" id="cd21670">
    <property type="entry name" value="SMP_ESyt"/>
    <property type="match status" value="1"/>
</dbReference>
<keyword evidence="14" id="KW-1185">Reference proteome</keyword>
<evidence type="ECO:0000256" key="4">
    <source>
        <dbReference type="ARBA" id="ARBA00022723"/>
    </source>
</evidence>
<feature type="domain" description="C2" evidence="11">
    <location>
        <begin position="182"/>
        <end position="315"/>
    </location>
</feature>
<dbReference type="PROSITE" id="PS51847">
    <property type="entry name" value="SMP"/>
    <property type="match status" value="1"/>
</dbReference>
<dbReference type="InterPro" id="IPR035892">
    <property type="entry name" value="C2_domain_sf"/>
</dbReference>
<dbReference type="Pfam" id="PF17047">
    <property type="entry name" value="SMP_LBD"/>
    <property type="match status" value="1"/>
</dbReference>
<accession>A0A517LJJ4</accession>
<reference evidence="13 14" key="1">
    <citation type="submission" date="2019-07" db="EMBL/GenBank/DDBJ databases">
        <title>Finished genome of Venturia effusa.</title>
        <authorList>
            <person name="Young C.A."/>
            <person name="Cox M.P."/>
            <person name="Ganley A.R.D."/>
            <person name="David W.J."/>
        </authorList>
    </citation>
    <scope>NUCLEOTIDE SEQUENCE [LARGE SCALE GENOMIC DNA]</scope>
    <source>
        <strain evidence="14">albino</strain>
    </source>
</reference>
<dbReference type="GO" id="GO:0016020">
    <property type="term" value="C:membrane"/>
    <property type="evidence" value="ECO:0007669"/>
    <property type="project" value="UniProtKB-SubCell"/>
</dbReference>
<dbReference type="GO" id="GO:0005737">
    <property type="term" value="C:cytoplasm"/>
    <property type="evidence" value="ECO:0007669"/>
    <property type="project" value="UniProtKB-ARBA"/>
</dbReference>
<name>A0A517LJJ4_9PEZI</name>
<sequence>MSASLLEKLTADTNGESAGFLNDIVAQLWPNIQVAGSNMIKDIVEPMFKTMLPGPLATLHFTKIELGSVPLVLSNVKVTRTTENGIRLDLNVDWDGQCDIKLDANMMPAVGVKEVMLSGRLSILLCPLTNIIPLIGAAQIAFINPPKLKLDFTGAADVADFSLIDDAVRKVILGIINSIVVLPNRITVKLDASSDYFKTYHEPHGILRVTAEKAFGFAEESQSKTKKFFSKLTRASPDCYVEFEVGAEPAWRTTTKNNSTTPAWNEIHDFVVTDFDQQIKVVLSDHDINSDDEIGTALTTVKDILLAGGRQELAMTHKGADVGGRIVLSCQYFQFTSADSSSLSSSAHSADGLMSGHLNVLIANAFGIKGHRESLKPSVVVTWGSKHRFRTSVKQDAPGTDINNPTFDQQFRIPVTTTDMTNQSLRIAVLDGEREVGAVDVLIADLQNKDSLVRDFDVGEAKVRASVSLRGITSASLREMAIR</sequence>
<protein>
    <submittedName>
        <fullName evidence="13">Uncharacterized protein</fullName>
    </submittedName>
</protein>
<dbReference type="GO" id="GO:0046872">
    <property type="term" value="F:metal ion binding"/>
    <property type="evidence" value="ECO:0007669"/>
    <property type="project" value="UniProtKB-KW"/>
</dbReference>
<evidence type="ECO:0000256" key="8">
    <source>
        <dbReference type="ARBA" id="ARBA00023055"/>
    </source>
</evidence>
<proteinExistence type="predicted"/>
<evidence type="ECO:0000256" key="5">
    <source>
        <dbReference type="ARBA" id="ARBA00022737"/>
    </source>
</evidence>
<comment type="subcellular location">
    <subcellularLocation>
        <location evidence="1">Membrane</location>
    </subcellularLocation>
</comment>
<keyword evidence="8" id="KW-0445">Lipid transport</keyword>
<dbReference type="InterPro" id="IPR051634">
    <property type="entry name" value="Extended_Synaptotagmin"/>
</dbReference>
<dbReference type="InterPro" id="IPR000008">
    <property type="entry name" value="C2_dom"/>
</dbReference>
<evidence type="ECO:0000256" key="10">
    <source>
        <dbReference type="ARBA" id="ARBA00023136"/>
    </source>
</evidence>
<keyword evidence="4" id="KW-0479">Metal-binding</keyword>
<dbReference type="OrthoDB" id="1029639at2759"/>
<evidence type="ECO:0000256" key="2">
    <source>
        <dbReference type="ARBA" id="ARBA00022448"/>
    </source>
</evidence>
<dbReference type="STRING" id="50376.A0A517LJJ4"/>
<dbReference type="InterPro" id="IPR031468">
    <property type="entry name" value="SMP_LBD"/>
</dbReference>
<dbReference type="PANTHER" id="PTHR45761">
    <property type="entry name" value="EXTENDED SYNAPTOTAGMIN-LIKE PROTEIN 2, ISOFORM C"/>
    <property type="match status" value="1"/>
</dbReference>
<keyword evidence="3" id="KW-0812">Transmembrane</keyword>
<dbReference type="GO" id="GO:0012505">
    <property type="term" value="C:endomembrane system"/>
    <property type="evidence" value="ECO:0007669"/>
    <property type="project" value="UniProtKB-ARBA"/>
</dbReference>
<keyword evidence="9" id="KW-0446">Lipid-binding</keyword>
<keyword evidence="10" id="KW-0472">Membrane</keyword>
<feature type="domain" description="C2" evidence="11">
    <location>
        <begin position="339"/>
        <end position="471"/>
    </location>
</feature>
<organism evidence="13 14">
    <name type="scientific">Venturia effusa</name>
    <dbReference type="NCBI Taxonomy" id="50376"/>
    <lineage>
        <taxon>Eukaryota</taxon>
        <taxon>Fungi</taxon>
        <taxon>Dikarya</taxon>
        <taxon>Ascomycota</taxon>
        <taxon>Pezizomycotina</taxon>
        <taxon>Dothideomycetes</taxon>
        <taxon>Pleosporomycetidae</taxon>
        <taxon>Venturiales</taxon>
        <taxon>Venturiaceae</taxon>
        <taxon>Venturia</taxon>
    </lineage>
</organism>
<gene>
    <name evidence="13" type="ORF">FKW77_000001</name>
</gene>
<feature type="domain" description="SMP-LTD" evidence="12">
    <location>
        <begin position="14"/>
        <end position="191"/>
    </location>
</feature>
<keyword evidence="2" id="KW-0813">Transport</keyword>
<dbReference type="Pfam" id="PF00168">
    <property type="entry name" value="C2"/>
    <property type="match status" value="2"/>
</dbReference>
<evidence type="ECO:0000256" key="3">
    <source>
        <dbReference type="ARBA" id="ARBA00022692"/>
    </source>
</evidence>
<dbReference type="GO" id="GO:0008289">
    <property type="term" value="F:lipid binding"/>
    <property type="evidence" value="ECO:0007669"/>
    <property type="project" value="UniProtKB-KW"/>
</dbReference>
<dbReference type="AlphaFoldDB" id="A0A517LJJ4"/>
<dbReference type="PANTHER" id="PTHR45761:SF1">
    <property type="entry name" value="EXTENDED SYNAPTOTAGMIN-LIKE PROTEIN 2, ISOFORM C"/>
    <property type="match status" value="1"/>
</dbReference>
<dbReference type="PROSITE" id="PS50004">
    <property type="entry name" value="C2"/>
    <property type="match status" value="2"/>
</dbReference>
<keyword evidence="6" id="KW-0106">Calcium</keyword>
<dbReference type="CDD" id="cd00030">
    <property type="entry name" value="C2"/>
    <property type="match status" value="2"/>
</dbReference>
<dbReference type="GO" id="GO:0006869">
    <property type="term" value="P:lipid transport"/>
    <property type="evidence" value="ECO:0007669"/>
    <property type="project" value="UniProtKB-KW"/>
</dbReference>
<dbReference type="Gene3D" id="2.60.40.150">
    <property type="entry name" value="C2 domain"/>
    <property type="match status" value="2"/>
</dbReference>
<evidence type="ECO:0000259" key="12">
    <source>
        <dbReference type="PROSITE" id="PS51847"/>
    </source>
</evidence>
<keyword evidence="7" id="KW-1133">Transmembrane helix</keyword>
<dbReference type="SUPFAM" id="SSF49562">
    <property type="entry name" value="C2 domain (Calcium/lipid-binding domain, CaLB)"/>
    <property type="match status" value="2"/>
</dbReference>
<evidence type="ECO:0000256" key="9">
    <source>
        <dbReference type="ARBA" id="ARBA00023121"/>
    </source>
</evidence>
<evidence type="ECO:0000313" key="13">
    <source>
        <dbReference type="EMBL" id="QDS75787.1"/>
    </source>
</evidence>
<evidence type="ECO:0000259" key="11">
    <source>
        <dbReference type="PROSITE" id="PS50004"/>
    </source>
</evidence>
<keyword evidence="5" id="KW-0677">Repeat</keyword>
<dbReference type="Proteomes" id="UP000316270">
    <property type="component" value="Chromosome 14"/>
</dbReference>
<evidence type="ECO:0000256" key="6">
    <source>
        <dbReference type="ARBA" id="ARBA00022837"/>
    </source>
</evidence>
<dbReference type="EMBL" id="CP042198">
    <property type="protein sequence ID" value="QDS75787.1"/>
    <property type="molecule type" value="Genomic_DNA"/>
</dbReference>
<evidence type="ECO:0000256" key="7">
    <source>
        <dbReference type="ARBA" id="ARBA00022989"/>
    </source>
</evidence>
<dbReference type="InterPro" id="IPR039010">
    <property type="entry name" value="Synaptotagmin_SMP"/>
</dbReference>
<evidence type="ECO:0000313" key="14">
    <source>
        <dbReference type="Proteomes" id="UP000316270"/>
    </source>
</evidence>
<evidence type="ECO:0000256" key="1">
    <source>
        <dbReference type="ARBA" id="ARBA00004370"/>
    </source>
</evidence>
<dbReference type="SMART" id="SM00239">
    <property type="entry name" value="C2"/>
    <property type="match status" value="2"/>
</dbReference>